<gene>
    <name evidence="1" type="ORF">DP939_42860</name>
</gene>
<sequence length="92" mass="10230">MWPGWWRVWENADVMHGGVLLPQERMGQFLAGVVAGTVRPETLVGLMPILRIPVPDVFVPGSMAYLYTTSQAWATFVGRVKRGEFLELMPGG</sequence>
<evidence type="ECO:0000313" key="1">
    <source>
        <dbReference type="EMBL" id="RBQ14021.1"/>
    </source>
</evidence>
<dbReference type="EMBL" id="QMEY01000040">
    <property type="protein sequence ID" value="RBQ14021.1"/>
    <property type="molecule type" value="Genomic_DNA"/>
</dbReference>
<dbReference type="AlphaFoldDB" id="A0A366LJI4"/>
<dbReference type="Proteomes" id="UP000253303">
    <property type="component" value="Unassembled WGS sequence"/>
</dbReference>
<organism evidence="1 2">
    <name type="scientific">Spongiactinospora rosea</name>
    <dbReference type="NCBI Taxonomy" id="2248750"/>
    <lineage>
        <taxon>Bacteria</taxon>
        <taxon>Bacillati</taxon>
        <taxon>Actinomycetota</taxon>
        <taxon>Actinomycetes</taxon>
        <taxon>Streptosporangiales</taxon>
        <taxon>Streptosporangiaceae</taxon>
        <taxon>Spongiactinospora</taxon>
    </lineage>
</organism>
<name>A0A366LJI4_9ACTN</name>
<accession>A0A366LJI4</accession>
<comment type="caution">
    <text evidence="1">The sequence shown here is derived from an EMBL/GenBank/DDBJ whole genome shotgun (WGS) entry which is preliminary data.</text>
</comment>
<evidence type="ECO:0000313" key="2">
    <source>
        <dbReference type="Proteomes" id="UP000253303"/>
    </source>
</evidence>
<protein>
    <submittedName>
        <fullName evidence="1">Uncharacterized protein</fullName>
    </submittedName>
</protein>
<reference evidence="1 2" key="1">
    <citation type="submission" date="2018-06" db="EMBL/GenBank/DDBJ databases">
        <title>Sphaerisporangium craniellae sp. nov., isolated from a marine sponge in the South China Sea.</title>
        <authorList>
            <person name="Li L."/>
        </authorList>
    </citation>
    <scope>NUCLEOTIDE SEQUENCE [LARGE SCALE GENOMIC DNA]</scope>
    <source>
        <strain evidence="1 2">LHW63015</strain>
    </source>
</reference>
<keyword evidence="2" id="KW-1185">Reference proteome</keyword>
<proteinExistence type="predicted"/>